<evidence type="ECO:0000259" key="1">
    <source>
        <dbReference type="Pfam" id="PF01510"/>
    </source>
</evidence>
<dbReference type="EMBL" id="LAZR01016542">
    <property type="protein sequence ID" value="KKM04056.1"/>
    <property type="molecule type" value="Genomic_DNA"/>
</dbReference>
<sequence>MSADVLLAKLKAAGLHVVEEPGWRTRGNRWNRNGKPEGIMQHHTAPPNPYPIKALYPTKRLQWRVKCNVATHPDGTLYLVAYKACNYSSGPGMAAVLKDNVRESIAPTHNATRRGLKGGNRHFWNYENSHPGDGSRLPTAQFDTIVESTRITQDHFELNAHQVISHAEWTRRKIDPNWNGSNRMAINQIREAAMFTIHEIEELKRIVVSLDSVNSNGGFAGYAAMLVRKERTYPLENMVTKTTAERR</sequence>
<dbReference type="GO" id="GO:0009253">
    <property type="term" value="P:peptidoglycan catabolic process"/>
    <property type="evidence" value="ECO:0007669"/>
    <property type="project" value="InterPro"/>
</dbReference>
<protein>
    <recommendedName>
        <fullName evidence="1">N-acetylmuramoyl-L-alanine amidase domain-containing protein</fullName>
    </recommendedName>
</protein>
<feature type="domain" description="N-acetylmuramoyl-L-alanine amidase" evidence="1">
    <location>
        <begin position="33"/>
        <end position="177"/>
    </location>
</feature>
<reference evidence="2" key="1">
    <citation type="journal article" date="2015" name="Nature">
        <title>Complex archaea that bridge the gap between prokaryotes and eukaryotes.</title>
        <authorList>
            <person name="Spang A."/>
            <person name="Saw J.H."/>
            <person name="Jorgensen S.L."/>
            <person name="Zaremba-Niedzwiedzka K."/>
            <person name="Martijn J."/>
            <person name="Lind A.E."/>
            <person name="van Eijk R."/>
            <person name="Schleper C."/>
            <person name="Guy L."/>
            <person name="Ettema T.J."/>
        </authorList>
    </citation>
    <scope>NUCLEOTIDE SEQUENCE</scope>
</reference>
<dbReference type="InterPro" id="IPR002502">
    <property type="entry name" value="Amidase_domain"/>
</dbReference>
<comment type="caution">
    <text evidence="2">The sequence shown here is derived from an EMBL/GenBank/DDBJ whole genome shotgun (WGS) entry which is preliminary data.</text>
</comment>
<dbReference type="AlphaFoldDB" id="A0A0F9JDY8"/>
<dbReference type="GO" id="GO:0008745">
    <property type="term" value="F:N-acetylmuramoyl-L-alanine amidase activity"/>
    <property type="evidence" value="ECO:0007669"/>
    <property type="project" value="InterPro"/>
</dbReference>
<proteinExistence type="predicted"/>
<organism evidence="2">
    <name type="scientific">marine sediment metagenome</name>
    <dbReference type="NCBI Taxonomy" id="412755"/>
    <lineage>
        <taxon>unclassified sequences</taxon>
        <taxon>metagenomes</taxon>
        <taxon>ecological metagenomes</taxon>
    </lineage>
</organism>
<gene>
    <name evidence="2" type="ORF">LCGC14_1768080</name>
</gene>
<dbReference type="Pfam" id="PF01510">
    <property type="entry name" value="Amidase_2"/>
    <property type="match status" value="1"/>
</dbReference>
<dbReference type="SUPFAM" id="SSF55846">
    <property type="entry name" value="N-acetylmuramoyl-L-alanine amidase-like"/>
    <property type="match status" value="1"/>
</dbReference>
<name>A0A0F9JDY8_9ZZZZ</name>
<dbReference type="InterPro" id="IPR036505">
    <property type="entry name" value="Amidase/PGRP_sf"/>
</dbReference>
<accession>A0A0F9JDY8</accession>
<dbReference type="Gene3D" id="3.40.80.10">
    <property type="entry name" value="Peptidoglycan recognition protein-like"/>
    <property type="match status" value="1"/>
</dbReference>
<evidence type="ECO:0000313" key="2">
    <source>
        <dbReference type="EMBL" id="KKM04056.1"/>
    </source>
</evidence>